<dbReference type="RefSeq" id="WP_258075924.1">
    <property type="nucleotide sequence ID" value="NZ_PTIZ01000001.1"/>
</dbReference>
<reference evidence="13 14" key="1">
    <citation type="submission" date="2018-02" db="EMBL/GenBank/DDBJ databases">
        <title>Subsurface microbial communities from deep shales in Ohio and West Virginia, USA.</title>
        <authorList>
            <person name="Wrighton K."/>
        </authorList>
    </citation>
    <scope>NUCLEOTIDE SEQUENCE [LARGE SCALE GENOMIC DNA]</scope>
    <source>
        <strain evidence="13 14">OWC-DMM</strain>
    </source>
</reference>
<proteinExistence type="inferred from homology"/>
<keyword evidence="3" id="KW-0813">Transport</keyword>
<keyword evidence="8 11" id="KW-1133">Transmembrane helix</keyword>
<comment type="subcellular location">
    <subcellularLocation>
        <location evidence="1">Cell inner membrane</location>
        <topology evidence="1">Single-pass membrane protein</topology>
        <orientation evidence="1">Periplasmic side</orientation>
    </subcellularLocation>
</comment>
<dbReference type="Pfam" id="PF03544">
    <property type="entry name" value="TonB_C"/>
    <property type="match status" value="1"/>
</dbReference>
<evidence type="ECO:0000256" key="8">
    <source>
        <dbReference type="ARBA" id="ARBA00022989"/>
    </source>
</evidence>
<feature type="domain" description="TonB C-terminal" evidence="12">
    <location>
        <begin position="168"/>
        <end position="259"/>
    </location>
</feature>
<evidence type="ECO:0000256" key="1">
    <source>
        <dbReference type="ARBA" id="ARBA00004383"/>
    </source>
</evidence>
<keyword evidence="6 11" id="KW-0812">Transmembrane</keyword>
<comment type="similarity">
    <text evidence="2">Belongs to the TonB family.</text>
</comment>
<evidence type="ECO:0000256" key="10">
    <source>
        <dbReference type="SAM" id="MobiDB-lite"/>
    </source>
</evidence>
<dbReference type="GO" id="GO:0031992">
    <property type="term" value="F:energy transducer activity"/>
    <property type="evidence" value="ECO:0007669"/>
    <property type="project" value="TreeGrafter"/>
</dbReference>
<keyword evidence="9 11" id="KW-0472">Membrane</keyword>
<dbReference type="SUPFAM" id="SSF74653">
    <property type="entry name" value="TolA/TonB C-terminal domain"/>
    <property type="match status" value="1"/>
</dbReference>
<dbReference type="PANTHER" id="PTHR33446">
    <property type="entry name" value="PROTEIN TONB-RELATED"/>
    <property type="match status" value="1"/>
</dbReference>
<gene>
    <name evidence="13" type="ORF">B0F87_101377</name>
</gene>
<dbReference type="NCBIfam" id="TIGR01352">
    <property type="entry name" value="tonB_Cterm"/>
    <property type="match status" value="1"/>
</dbReference>
<evidence type="ECO:0000313" key="13">
    <source>
        <dbReference type="EMBL" id="PPK77995.1"/>
    </source>
</evidence>
<sequence length="259" mass="27552">MYLFNSHEGGALTHLDGAAMPTAQKMQALLQALVGQEKPLSMGGLLLTLVLSLHLWAALWLLQPVEAVTKAQPMIMEVSLVSAPSQQAAAAPIAQPKPVEPKKPPEKKPVKKKQPVIRKQMELPKPQAMAEEMLPAPSTAESAPAPIATSAAANTSSKATAETAPFTEANFNANYGSNPKPKYPGVATSRGWEGTVRLLVKVSVEGDSEEVTVQRSSGYDVLDEAAIEAVEKWKFIPAKQGDTPVSSSVVVPINFVLNN</sequence>
<keyword evidence="7" id="KW-0653">Protein transport</keyword>
<evidence type="ECO:0000256" key="4">
    <source>
        <dbReference type="ARBA" id="ARBA00022475"/>
    </source>
</evidence>
<dbReference type="InterPro" id="IPR051045">
    <property type="entry name" value="TonB-dependent_transducer"/>
</dbReference>
<organism evidence="13 14">
    <name type="scientific">Methylobacter tundripaludum</name>
    <dbReference type="NCBI Taxonomy" id="173365"/>
    <lineage>
        <taxon>Bacteria</taxon>
        <taxon>Pseudomonadati</taxon>
        <taxon>Pseudomonadota</taxon>
        <taxon>Gammaproteobacteria</taxon>
        <taxon>Methylococcales</taxon>
        <taxon>Methylococcaceae</taxon>
        <taxon>Methylobacter</taxon>
    </lineage>
</organism>
<evidence type="ECO:0000256" key="11">
    <source>
        <dbReference type="SAM" id="Phobius"/>
    </source>
</evidence>
<dbReference type="Gene3D" id="3.30.1150.10">
    <property type="match status" value="1"/>
</dbReference>
<dbReference type="Proteomes" id="UP000240010">
    <property type="component" value="Unassembled WGS sequence"/>
</dbReference>
<dbReference type="PANTHER" id="PTHR33446:SF2">
    <property type="entry name" value="PROTEIN TONB"/>
    <property type="match status" value="1"/>
</dbReference>
<keyword evidence="5" id="KW-0997">Cell inner membrane</keyword>
<evidence type="ECO:0000256" key="9">
    <source>
        <dbReference type="ARBA" id="ARBA00023136"/>
    </source>
</evidence>
<evidence type="ECO:0000256" key="5">
    <source>
        <dbReference type="ARBA" id="ARBA00022519"/>
    </source>
</evidence>
<dbReference type="InterPro" id="IPR037682">
    <property type="entry name" value="TonB_C"/>
</dbReference>
<evidence type="ECO:0000259" key="12">
    <source>
        <dbReference type="PROSITE" id="PS52015"/>
    </source>
</evidence>
<feature type="compositionally biased region" description="Basic and acidic residues" evidence="10">
    <location>
        <begin position="99"/>
        <end position="108"/>
    </location>
</feature>
<evidence type="ECO:0000256" key="7">
    <source>
        <dbReference type="ARBA" id="ARBA00022927"/>
    </source>
</evidence>
<dbReference type="GO" id="GO:0055085">
    <property type="term" value="P:transmembrane transport"/>
    <property type="evidence" value="ECO:0007669"/>
    <property type="project" value="InterPro"/>
</dbReference>
<dbReference type="PROSITE" id="PS52015">
    <property type="entry name" value="TONB_CTD"/>
    <property type="match status" value="1"/>
</dbReference>
<comment type="caution">
    <text evidence="13">The sequence shown here is derived from an EMBL/GenBank/DDBJ whole genome shotgun (WGS) entry which is preliminary data.</text>
</comment>
<accession>A0A2S6HKI4</accession>
<dbReference type="InterPro" id="IPR006260">
    <property type="entry name" value="TonB/TolA_C"/>
</dbReference>
<evidence type="ECO:0000256" key="3">
    <source>
        <dbReference type="ARBA" id="ARBA00022448"/>
    </source>
</evidence>
<dbReference type="EMBL" id="PTIZ01000001">
    <property type="protein sequence ID" value="PPK77995.1"/>
    <property type="molecule type" value="Genomic_DNA"/>
</dbReference>
<evidence type="ECO:0000256" key="6">
    <source>
        <dbReference type="ARBA" id="ARBA00022692"/>
    </source>
</evidence>
<evidence type="ECO:0000313" key="14">
    <source>
        <dbReference type="Proteomes" id="UP000240010"/>
    </source>
</evidence>
<name>A0A2S6HKI4_9GAMM</name>
<dbReference type="GO" id="GO:0015031">
    <property type="term" value="P:protein transport"/>
    <property type="evidence" value="ECO:0007669"/>
    <property type="project" value="UniProtKB-KW"/>
</dbReference>
<evidence type="ECO:0000256" key="2">
    <source>
        <dbReference type="ARBA" id="ARBA00006555"/>
    </source>
</evidence>
<feature type="transmembrane region" description="Helical" evidence="11">
    <location>
        <begin position="40"/>
        <end position="62"/>
    </location>
</feature>
<dbReference type="AlphaFoldDB" id="A0A2S6HKI4"/>
<feature type="region of interest" description="Disordered" evidence="10">
    <location>
        <begin position="89"/>
        <end position="125"/>
    </location>
</feature>
<protein>
    <submittedName>
        <fullName evidence="13">Outer membrane transport energization protein TonB</fullName>
    </submittedName>
</protein>
<keyword evidence="4" id="KW-1003">Cell membrane</keyword>
<dbReference type="GO" id="GO:0098797">
    <property type="term" value="C:plasma membrane protein complex"/>
    <property type="evidence" value="ECO:0007669"/>
    <property type="project" value="TreeGrafter"/>
</dbReference>